<evidence type="ECO:0000256" key="5">
    <source>
        <dbReference type="ARBA" id="ARBA00023136"/>
    </source>
</evidence>
<keyword evidence="9" id="KW-1185">Reference proteome</keyword>
<dbReference type="InterPro" id="IPR023845">
    <property type="entry name" value="DUF3817_TM"/>
</dbReference>
<keyword evidence="2" id="KW-1003">Cell membrane</keyword>
<feature type="transmembrane region" description="Helical" evidence="6">
    <location>
        <begin position="67"/>
        <end position="86"/>
    </location>
</feature>
<sequence length="155" mass="16651">MTPRTLYRRIALTEVVTWALLLVGMFLKYVTGTTDLGVRVFGLVHGVVFIAFALVTVLLWVNQRWTFRELVLGLLLAVPPFLTVWWERRLERAGRLDGDWRLAHDSDGDAPATAAERLVAALVARPAVAVAVGLAAVVALAGVALVVGPPVGSAG</sequence>
<feature type="domain" description="DUF3817" evidence="7">
    <location>
        <begin position="6"/>
        <end position="92"/>
    </location>
</feature>
<dbReference type="PANTHER" id="PTHR40077:SF1">
    <property type="entry name" value="MEMBRANE PROTEIN"/>
    <property type="match status" value="1"/>
</dbReference>
<dbReference type="PANTHER" id="PTHR40077">
    <property type="entry name" value="MEMBRANE PROTEIN-RELATED"/>
    <property type="match status" value="1"/>
</dbReference>
<comment type="caution">
    <text evidence="8">The sequence shown here is derived from an EMBL/GenBank/DDBJ whole genome shotgun (WGS) entry which is preliminary data.</text>
</comment>
<name>A0ABT5GJN0_9MICO</name>
<reference evidence="8 9" key="1">
    <citation type="submission" date="2022-11" db="EMBL/GenBank/DDBJ databases">
        <title>Anaerobic phenanthrene biodegradation by a DNRA strain PheN6.</title>
        <authorList>
            <person name="Zhang Z."/>
        </authorList>
    </citation>
    <scope>NUCLEOTIDE SEQUENCE [LARGE SCALE GENOMIC DNA]</scope>
    <source>
        <strain evidence="8 9">PheN6</strain>
    </source>
</reference>
<dbReference type="Pfam" id="PF12823">
    <property type="entry name" value="DUF3817"/>
    <property type="match status" value="1"/>
</dbReference>
<dbReference type="NCBIfam" id="TIGR03954">
    <property type="entry name" value="integ_memb_HG"/>
    <property type="match status" value="1"/>
</dbReference>
<feature type="transmembrane region" description="Helical" evidence="6">
    <location>
        <begin position="127"/>
        <end position="147"/>
    </location>
</feature>
<organism evidence="8 9">
    <name type="scientific">Intrasporangium calvum</name>
    <dbReference type="NCBI Taxonomy" id="53358"/>
    <lineage>
        <taxon>Bacteria</taxon>
        <taxon>Bacillati</taxon>
        <taxon>Actinomycetota</taxon>
        <taxon>Actinomycetes</taxon>
        <taxon>Micrococcales</taxon>
        <taxon>Intrasporangiaceae</taxon>
        <taxon>Intrasporangium</taxon>
    </lineage>
</organism>
<feature type="transmembrane region" description="Helical" evidence="6">
    <location>
        <begin position="39"/>
        <end position="61"/>
    </location>
</feature>
<dbReference type="EMBL" id="JAPFQL010000060">
    <property type="protein sequence ID" value="MDC5698289.1"/>
    <property type="molecule type" value="Genomic_DNA"/>
</dbReference>
<dbReference type="Proteomes" id="UP001150259">
    <property type="component" value="Unassembled WGS sequence"/>
</dbReference>
<feature type="transmembrane region" description="Helical" evidence="6">
    <location>
        <begin position="6"/>
        <end position="27"/>
    </location>
</feature>
<accession>A0ABT5GJN0</accession>
<evidence type="ECO:0000256" key="1">
    <source>
        <dbReference type="ARBA" id="ARBA00004651"/>
    </source>
</evidence>
<comment type="subcellular location">
    <subcellularLocation>
        <location evidence="1">Cell membrane</location>
        <topology evidence="1">Multi-pass membrane protein</topology>
    </subcellularLocation>
</comment>
<keyword evidence="3 6" id="KW-0812">Transmembrane</keyword>
<evidence type="ECO:0000313" key="9">
    <source>
        <dbReference type="Proteomes" id="UP001150259"/>
    </source>
</evidence>
<keyword evidence="4 6" id="KW-1133">Transmembrane helix</keyword>
<evidence type="ECO:0000259" key="7">
    <source>
        <dbReference type="Pfam" id="PF12823"/>
    </source>
</evidence>
<protein>
    <submittedName>
        <fullName evidence="8">DUF3817 domain-containing protein</fullName>
    </submittedName>
</protein>
<proteinExistence type="predicted"/>
<evidence type="ECO:0000256" key="3">
    <source>
        <dbReference type="ARBA" id="ARBA00022692"/>
    </source>
</evidence>
<evidence type="ECO:0000256" key="6">
    <source>
        <dbReference type="SAM" id="Phobius"/>
    </source>
</evidence>
<gene>
    <name evidence="8" type="ORF">OO014_13595</name>
</gene>
<evidence type="ECO:0000256" key="4">
    <source>
        <dbReference type="ARBA" id="ARBA00022989"/>
    </source>
</evidence>
<evidence type="ECO:0000313" key="8">
    <source>
        <dbReference type="EMBL" id="MDC5698289.1"/>
    </source>
</evidence>
<evidence type="ECO:0000256" key="2">
    <source>
        <dbReference type="ARBA" id="ARBA00022475"/>
    </source>
</evidence>
<keyword evidence="5 6" id="KW-0472">Membrane</keyword>
<dbReference type="RefSeq" id="WP_272462863.1">
    <property type="nucleotide sequence ID" value="NZ_JAPFQL010000060.1"/>
</dbReference>